<evidence type="ECO:0000313" key="2">
    <source>
        <dbReference type="Proteomes" id="UP000729402"/>
    </source>
</evidence>
<organism evidence="1 2">
    <name type="scientific">Zizania palustris</name>
    <name type="common">Northern wild rice</name>
    <dbReference type="NCBI Taxonomy" id="103762"/>
    <lineage>
        <taxon>Eukaryota</taxon>
        <taxon>Viridiplantae</taxon>
        <taxon>Streptophyta</taxon>
        <taxon>Embryophyta</taxon>
        <taxon>Tracheophyta</taxon>
        <taxon>Spermatophyta</taxon>
        <taxon>Magnoliopsida</taxon>
        <taxon>Liliopsida</taxon>
        <taxon>Poales</taxon>
        <taxon>Poaceae</taxon>
        <taxon>BOP clade</taxon>
        <taxon>Oryzoideae</taxon>
        <taxon>Oryzeae</taxon>
        <taxon>Zizaniinae</taxon>
        <taxon>Zizania</taxon>
    </lineage>
</organism>
<comment type="caution">
    <text evidence="1">The sequence shown here is derived from an EMBL/GenBank/DDBJ whole genome shotgun (WGS) entry which is preliminary data.</text>
</comment>
<protein>
    <submittedName>
        <fullName evidence="1">Uncharacterized protein</fullName>
    </submittedName>
</protein>
<sequence length="100" mass="10619">MLCAGRVPTLRASRTPSVGCTKTRAHALRHAARHVLCRLATCAPMCHADRACSSRPTARLAACRMASPHAAISPRRSCTRASIAMATLAPARRHAQPIAP</sequence>
<accession>A0A8J5SI81</accession>
<reference evidence="1" key="2">
    <citation type="submission" date="2021-02" db="EMBL/GenBank/DDBJ databases">
        <authorList>
            <person name="Kimball J.A."/>
            <person name="Haas M.W."/>
            <person name="Macchietto M."/>
            <person name="Kono T."/>
            <person name="Duquette J."/>
            <person name="Shao M."/>
        </authorList>
    </citation>
    <scope>NUCLEOTIDE SEQUENCE</scope>
    <source>
        <tissue evidence="1">Fresh leaf tissue</tissue>
    </source>
</reference>
<reference evidence="1" key="1">
    <citation type="journal article" date="2021" name="bioRxiv">
        <title>Whole Genome Assembly and Annotation of Northern Wild Rice, Zizania palustris L., Supports a Whole Genome Duplication in the Zizania Genus.</title>
        <authorList>
            <person name="Haas M."/>
            <person name="Kono T."/>
            <person name="Macchietto M."/>
            <person name="Millas R."/>
            <person name="McGilp L."/>
            <person name="Shao M."/>
            <person name="Duquette J."/>
            <person name="Hirsch C.N."/>
            <person name="Kimball J."/>
        </authorList>
    </citation>
    <scope>NUCLEOTIDE SEQUENCE</scope>
    <source>
        <tissue evidence="1">Fresh leaf tissue</tissue>
    </source>
</reference>
<dbReference type="AlphaFoldDB" id="A0A8J5SI81"/>
<gene>
    <name evidence="1" type="ORF">GUJ93_ZPchr0006g40708</name>
</gene>
<evidence type="ECO:0000313" key="1">
    <source>
        <dbReference type="EMBL" id="KAG8076856.1"/>
    </source>
</evidence>
<dbReference type="Proteomes" id="UP000729402">
    <property type="component" value="Unassembled WGS sequence"/>
</dbReference>
<name>A0A8J5SI81_ZIZPA</name>
<proteinExistence type="predicted"/>
<keyword evidence="2" id="KW-1185">Reference proteome</keyword>
<dbReference type="EMBL" id="JAAALK010000283">
    <property type="protein sequence ID" value="KAG8076856.1"/>
    <property type="molecule type" value="Genomic_DNA"/>
</dbReference>